<dbReference type="Proteomes" id="UP000284395">
    <property type="component" value="Unassembled WGS sequence"/>
</dbReference>
<name>A0A420ENR8_9SPHN</name>
<evidence type="ECO:0000259" key="2">
    <source>
        <dbReference type="Pfam" id="PF22792"/>
    </source>
</evidence>
<comment type="caution">
    <text evidence="3">The sequence shown here is derived from an EMBL/GenBank/DDBJ whole genome shotgun (WGS) entry which is preliminary data.</text>
</comment>
<accession>A0A420ENR8</accession>
<keyword evidence="4" id="KW-1185">Reference proteome</keyword>
<organism evidence="3 4">
    <name type="scientific">Altericroceibacterium spongiae</name>
    <dbReference type="NCBI Taxonomy" id="2320269"/>
    <lineage>
        <taxon>Bacteria</taxon>
        <taxon>Pseudomonadati</taxon>
        <taxon>Pseudomonadota</taxon>
        <taxon>Alphaproteobacteria</taxon>
        <taxon>Sphingomonadales</taxon>
        <taxon>Erythrobacteraceae</taxon>
        <taxon>Altericroceibacterium</taxon>
    </lineage>
</organism>
<dbReference type="InterPro" id="IPR054278">
    <property type="entry name" value="DUF7012"/>
</dbReference>
<dbReference type="EMBL" id="RAPF01000002">
    <property type="protein sequence ID" value="RKF22357.1"/>
    <property type="molecule type" value="Genomic_DNA"/>
</dbReference>
<dbReference type="InterPro" id="IPR018754">
    <property type="entry name" value="RovC-like_DNA-bd"/>
</dbReference>
<evidence type="ECO:0000259" key="1">
    <source>
        <dbReference type="Pfam" id="PF10074"/>
    </source>
</evidence>
<dbReference type="Pfam" id="PF22792">
    <property type="entry name" value="DUF7012"/>
    <property type="match status" value="1"/>
</dbReference>
<feature type="domain" description="DUF7012" evidence="2">
    <location>
        <begin position="106"/>
        <end position="165"/>
    </location>
</feature>
<protein>
    <submittedName>
        <fullName evidence="3">DUF2285 domain-containing protein</fullName>
    </submittedName>
</protein>
<dbReference type="Pfam" id="PF10074">
    <property type="entry name" value="RovC_DNA-bd"/>
    <property type="match status" value="1"/>
</dbReference>
<feature type="domain" description="T6SS Transcription factor RovC-like DNA binding" evidence="1">
    <location>
        <begin position="171"/>
        <end position="273"/>
    </location>
</feature>
<sequence>MSVFGTGDAARGGCPCNLSLTGARRKPTTISPTSILRDSRRNFYAAIPTTAANITLWRAVGRSPRSGRITPCSHSRGDGGCPFPCEPDLPADDAPALWSPALSVSTVRLDAAPIDAPDALPLDPSGIGSLLADRILPDGRHLVIADQRGVHRLWLTDPDPTCPVAIVTATGAGLLSRAEAGLRLARRIAGRAAGPLPSGLMPTALQRRRYARYLRLLDANADAATRREMARILYPHMRSFTARQWSGATERRTTQRAFDKARALVAGGYRALLGGA</sequence>
<gene>
    <name evidence="3" type="ORF">D6851_03735</name>
</gene>
<reference evidence="3 4" key="1">
    <citation type="submission" date="2018-09" db="EMBL/GenBank/DDBJ databases">
        <title>Altererythrobacter spongiae sp. nov., isolated from a marine sponge.</title>
        <authorList>
            <person name="Zhuang L."/>
            <person name="Luo L."/>
        </authorList>
    </citation>
    <scope>NUCLEOTIDE SEQUENCE [LARGE SCALE GENOMIC DNA]</scope>
    <source>
        <strain evidence="3 4">HN-Y73</strain>
    </source>
</reference>
<evidence type="ECO:0000313" key="3">
    <source>
        <dbReference type="EMBL" id="RKF22357.1"/>
    </source>
</evidence>
<dbReference type="AlphaFoldDB" id="A0A420ENR8"/>
<proteinExistence type="predicted"/>
<evidence type="ECO:0000313" key="4">
    <source>
        <dbReference type="Proteomes" id="UP000284395"/>
    </source>
</evidence>
<dbReference type="OrthoDB" id="7772848at2"/>